<reference evidence="1 2" key="1">
    <citation type="journal article" date="2014" name="Antonie Van Leeuwenhoek">
        <title>Hyphomonas beringensis sp. nov. and Hyphomonas chukchiensis sp. nov., isolated from surface seawater of the Bering Sea and Chukchi Sea.</title>
        <authorList>
            <person name="Li C."/>
            <person name="Lai Q."/>
            <person name="Li G."/>
            <person name="Dong C."/>
            <person name="Wang J."/>
            <person name="Liao Y."/>
            <person name="Shao Z."/>
        </authorList>
    </citation>
    <scope>NUCLEOTIDE SEQUENCE [LARGE SCALE GENOMIC DNA]</scope>
    <source>
        <strain evidence="1 2">PS728</strain>
    </source>
</reference>
<dbReference type="AlphaFoldDB" id="A0A062VKM2"/>
<protein>
    <submittedName>
        <fullName evidence="1">Uncharacterized protein</fullName>
    </submittedName>
</protein>
<keyword evidence="2" id="KW-1185">Reference proteome</keyword>
<dbReference type="RefSeq" id="WP_035593983.1">
    <property type="nucleotide sequence ID" value="NZ_ARYM01000002.1"/>
</dbReference>
<gene>
    <name evidence="1" type="ORF">HPO_02332</name>
</gene>
<organism evidence="1 2">
    <name type="scientific">Hyphomonas polymorpha PS728</name>
    <dbReference type="NCBI Taxonomy" id="1280954"/>
    <lineage>
        <taxon>Bacteria</taxon>
        <taxon>Pseudomonadati</taxon>
        <taxon>Pseudomonadota</taxon>
        <taxon>Alphaproteobacteria</taxon>
        <taxon>Hyphomonadales</taxon>
        <taxon>Hyphomonadaceae</taxon>
        <taxon>Hyphomonas</taxon>
    </lineage>
</organism>
<sequence>MTDQPGFDGHLILAPAENTGAPGGAGLLHAKTAVYPGAQQVTLWLPADGGSGYETLRITGPEGALIEEGPLTGRLNGRVQILVDTYPWPPGQYRIEITHSGGWAHMLALRKLEAGVIPPPDPSPVPEPSKGPIVYRDGFGNILPDTDLEVREAALKRIAARFSRRLEFEGNARAGTIIYIDGDIRLRFYHEMCIRPVHFSIDVPPPDKWEAATGQPLTERDDILNFLAEETRRRQAPSLKTLIYDNRIDFVE</sequence>
<evidence type="ECO:0000313" key="2">
    <source>
        <dbReference type="Proteomes" id="UP000027100"/>
    </source>
</evidence>
<proteinExistence type="predicted"/>
<evidence type="ECO:0000313" key="1">
    <source>
        <dbReference type="EMBL" id="KDA00214.1"/>
    </source>
</evidence>
<dbReference type="PATRIC" id="fig|1280954.3.peg.478"/>
<dbReference type="OrthoDB" id="7617204at2"/>
<comment type="caution">
    <text evidence="1">The sequence shown here is derived from an EMBL/GenBank/DDBJ whole genome shotgun (WGS) entry which is preliminary data.</text>
</comment>
<name>A0A062VKM2_9PROT</name>
<dbReference type="EMBL" id="ARYM01000002">
    <property type="protein sequence ID" value="KDA00214.1"/>
    <property type="molecule type" value="Genomic_DNA"/>
</dbReference>
<accession>A0A062VKM2</accession>
<dbReference type="Proteomes" id="UP000027100">
    <property type="component" value="Unassembled WGS sequence"/>
</dbReference>